<keyword evidence="13" id="KW-1185">Reference proteome</keyword>
<keyword evidence="8" id="KW-0539">Nucleus</keyword>
<evidence type="ECO:0000259" key="11">
    <source>
        <dbReference type="Pfam" id="PF16507"/>
    </source>
</evidence>
<dbReference type="GO" id="GO:0005829">
    <property type="term" value="C:cytosol"/>
    <property type="evidence" value="ECO:0007669"/>
    <property type="project" value="TreeGrafter"/>
</dbReference>
<name>A0AAJ7BKJ8_CEPCN</name>
<dbReference type="KEGG" id="ccin:107264485"/>
<keyword evidence="7" id="KW-0234">DNA repair</keyword>
<organism evidence="13 14">
    <name type="scientific">Cephus cinctus</name>
    <name type="common">Wheat stem sawfly</name>
    <dbReference type="NCBI Taxonomy" id="211228"/>
    <lineage>
        <taxon>Eukaryota</taxon>
        <taxon>Metazoa</taxon>
        <taxon>Ecdysozoa</taxon>
        <taxon>Arthropoda</taxon>
        <taxon>Hexapoda</taxon>
        <taxon>Insecta</taxon>
        <taxon>Pterygota</taxon>
        <taxon>Neoptera</taxon>
        <taxon>Endopterygota</taxon>
        <taxon>Hymenoptera</taxon>
        <taxon>Cephoidea</taxon>
        <taxon>Cephidae</taxon>
        <taxon>Cephus</taxon>
    </lineage>
</organism>
<dbReference type="RefSeq" id="XP_015588278.1">
    <property type="nucleotide sequence ID" value="XM_015732792.2"/>
</dbReference>
<evidence type="ECO:0000256" key="9">
    <source>
        <dbReference type="SAM" id="MobiDB-lite"/>
    </source>
</evidence>
<feature type="domain" description="Proteasome activator complex subunit 4 C-terminal" evidence="10">
    <location>
        <begin position="1777"/>
        <end position="1865"/>
    </location>
</feature>
<proteinExistence type="inferred from homology"/>
<dbReference type="InterPro" id="IPR016024">
    <property type="entry name" value="ARM-type_fold"/>
</dbReference>
<feature type="domain" description="Proteasome activator Blm10 middle HEAT repeats region" evidence="11">
    <location>
        <begin position="324"/>
        <end position="829"/>
    </location>
</feature>
<dbReference type="GO" id="GO:0010499">
    <property type="term" value="P:proteasomal ubiquitin-independent protein catabolic process"/>
    <property type="evidence" value="ECO:0007669"/>
    <property type="project" value="TreeGrafter"/>
</dbReference>
<keyword evidence="5" id="KW-0677">Repeat</keyword>
<keyword evidence="4" id="KW-0963">Cytoplasm</keyword>
<sequence length="1865" mass="214193">MDDENGQEIEDDVTMQSSTGSLGSQFQKEIIYNKLLPYAEELDEESQYYLAEIKGNLARAVMLREMQPGCTIWTASLCKYIKIYGLKFSKEDHILFIKLMYELITIPDLEPSLVHKFGCVLILLLKKKELISPDELELPWKPLFELGRRVTPSGKTALGMYRYFSCLVTTLDALVHAAKFYFPLSATQEILDELRPMLCPFNGNTISTTVEALEWFLPLHVPSNSIGYELWFNEFMNFWEVCHNAPQWENEMMWLISRLALYNIGYIDWEPHIPLMFTRFIRCLNLPVSYKQTQSSKHHKIEMPPIAIWIVSTLGNGSSTQTYLEKFLKTVETYLYPANFGRWLVKLKDLLKKLPYYFILRLHKERYAKPTWERPIPDTHKLTDSEIDAFVKSMIPVAMTAMFSRLGVIDVCQALHYLATVRPSLVIPDVLERMYSTFDSLTEPHKLTASMVCMVSVARPLVQGSRNIIKGYTFPEGPSHVLPLLFSSLPGIDPNDARKCFVTFRLISVYATLVPIVDSSRCTVPMSEDERMVCEATSRFEDFILQFLDRVFAFIDSSSLEFVRQESRGNDEKSKLETMVEDALQAVCTSLLVQTSDAIFNCALHKLRAFITERILETKIAGQLAAVLCYVFARVNGQATLRALVPTLSQTIFDAIDEGDDVIKEENLDKRLLYAMLLLSQMTNTPGRNLLPHINTLIKVLDKILYLKSREGSQIACRLLKFLLYALSTVTPVTFPSTGKEFNDPEYPYIRDWGKALDLNTLMVSDGKYQIKWYIPGEEEIAMIQQIFSKYLMPEVAKLEQYSANKISLTREELLSSLNVVNSIIGGCTSVLPMWKEPPIELMKSSLPWTPFLPTTGIKGEVQMPDGSNVRKYMARVMSNLQATMLKKSEDDTKSLFHMIHIWSSLFMDKERLRDSYEARRKSFQVAKKVLEDKLIGKKGRIASFVHERTDIQHESRLQSQSHCLTETHKLIMLELLTLATSTYAGIRIEAQTVLFSILQHYAYSYTFLIPRIVEILAMDPEENHDAHKGVLYLLLGPEQDPLLTKRDWPLVKILWPAIVTSKPSEKLSVIRLKEILVDSVHKHFPTTAIALEVPDSCVKIAAAFFETFPKPNVPQPTDKEIQEGLQSLKELGVRNKNLYYGVLNDLLSPIIEGNLHWRHRLMAMNFIRDLVHPDEVYPVKVVRYFLGALIHDSLDERKIAIRTVIYILKQQKRKHQKIKIDISKFQKKLSTNDKQIEKWTPGERPDNAWLQYDFDTRPVTEEQWNEPRFVHQPYLGYYAWPKEVEVYAPSSQQPCLDPKTRKLSEVESEVDRFFGDKQNVDKLVKFFSLEEKKGRDKFNGYRFLLFKGLFRNHGDAHLHHFLPHLQRLVADKHESNQRCAAEITAGLIRGAKHWPFQMTSNMWEVLLPIIRTTLTNLTVETVADWGVCFATSQERRDPNRHHWLLECLMEEPPLGESEASFIECGRLYALQGALSQQSWRVSQLFQRLQTRLEDRLFANPFQNVRDRLASLLVMVFDGDLQFSEKSPYQTSPRVQDLIDKVMPKLQSLAEDLPVAETSQEKALSTIVANVTLNNDKSKNSKSEERDGAIRLLKIICKWLIGSISRSQYGALPGFYELFPIVCQLENCETDEELSKTSSGTLAVLAQALTLPRYINVALETVIKVSKNGSWWARATCLEYLQVFVFHNMSIVLSNSMWVNRIRDTVLDLLEDERLEVREKAGQVLGGLLHCNFIPDQESLLEQFKVKAKTRLSKRKNKKITEVAERDRNAEINAIRIRHAGVLGLCAFIRAHPYDVPKYVPSVFEHLGPHLNDPQPIPTTIRKTLGDFKRTHYDGWTGLTGHAQQFTEEQLGILQDLSVPPSYYA</sequence>
<dbReference type="Gene3D" id="1.25.10.10">
    <property type="entry name" value="Leucine-rich Repeat Variant"/>
    <property type="match status" value="1"/>
</dbReference>
<keyword evidence="6" id="KW-0227">DNA damage</keyword>
<evidence type="ECO:0000259" key="10">
    <source>
        <dbReference type="Pfam" id="PF11919"/>
    </source>
</evidence>
<dbReference type="InterPro" id="IPR032430">
    <property type="entry name" value="Blm10_mid"/>
</dbReference>
<keyword evidence="14" id="KW-0647">Proteasome</keyword>
<dbReference type="GO" id="GO:0016504">
    <property type="term" value="F:peptidase activator activity"/>
    <property type="evidence" value="ECO:0007669"/>
    <property type="project" value="InterPro"/>
</dbReference>
<feature type="domain" description="Proteasome activator complex subunit 4-like HEAT repeat-like" evidence="12">
    <location>
        <begin position="1181"/>
        <end position="1472"/>
    </location>
</feature>
<gene>
    <name evidence="14" type="primary">LOC107264485</name>
</gene>
<reference evidence="14" key="1">
    <citation type="submission" date="2025-08" db="UniProtKB">
        <authorList>
            <consortium name="RefSeq"/>
        </authorList>
    </citation>
    <scope>IDENTIFICATION</scope>
</reference>
<feature type="compositionally biased region" description="Acidic residues" evidence="9">
    <location>
        <begin position="1"/>
        <end position="13"/>
    </location>
</feature>
<evidence type="ECO:0000259" key="12">
    <source>
        <dbReference type="Pfam" id="PF23096"/>
    </source>
</evidence>
<evidence type="ECO:0000313" key="13">
    <source>
        <dbReference type="Proteomes" id="UP000694920"/>
    </source>
</evidence>
<dbReference type="Pfam" id="PF16507">
    <property type="entry name" value="HEAT_PSME4_mid"/>
    <property type="match status" value="1"/>
</dbReference>
<comment type="similarity">
    <text evidence="3">Belongs to the BLM10 family.</text>
</comment>
<evidence type="ECO:0000256" key="7">
    <source>
        <dbReference type="ARBA" id="ARBA00023204"/>
    </source>
</evidence>
<dbReference type="GO" id="GO:0016607">
    <property type="term" value="C:nuclear speck"/>
    <property type="evidence" value="ECO:0007669"/>
    <property type="project" value="UniProtKB-SubCell"/>
</dbReference>
<accession>A0AAJ7BKJ8</accession>
<dbReference type="Pfam" id="PF11919">
    <property type="entry name" value="PSME4_C"/>
    <property type="match status" value="1"/>
</dbReference>
<dbReference type="InterPro" id="IPR021843">
    <property type="entry name" value="PSME4_C"/>
</dbReference>
<evidence type="ECO:0000256" key="8">
    <source>
        <dbReference type="ARBA" id="ARBA00023242"/>
    </source>
</evidence>
<dbReference type="PANTHER" id="PTHR32170:SF3">
    <property type="entry name" value="PROTEASOME ACTIVATOR COMPLEX SUBUNIT 4"/>
    <property type="match status" value="1"/>
</dbReference>
<evidence type="ECO:0000313" key="14">
    <source>
        <dbReference type="RefSeq" id="XP_015588278.1"/>
    </source>
</evidence>
<dbReference type="PANTHER" id="PTHR32170">
    <property type="entry name" value="PROTEASOME ACTIVATOR COMPLEX SUBUNIT 4"/>
    <property type="match status" value="1"/>
</dbReference>
<dbReference type="Pfam" id="PF23096">
    <property type="entry name" value="HEAT_PSME4"/>
    <property type="match status" value="1"/>
</dbReference>
<dbReference type="InterPro" id="IPR011989">
    <property type="entry name" value="ARM-like"/>
</dbReference>
<evidence type="ECO:0000256" key="6">
    <source>
        <dbReference type="ARBA" id="ARBA00022763"/>
    </source>
</evidence>
<dbReference type="GO" id="GO:0070628">
    <property type="term" value="F:proteasome binding"/>
    <property type="evidence" value="ECO:0007669"/>
    <property type="project" value="InterPro"/>
</dbReference>
<dbReference type="InterPro" id="IPR035309">
    <property type="entry name" value="PSME4"/>
</dbReference>
<evidence type="ECO:0000256" key="3">
    <source>
        <dbReference type="ARBA" id="ARBA00005739"/>
    </source>
</evidence>
<comment type="subcellular location">
    <subcellularLocation>
        <location evidence="2">Cytoplasm</location>
    </subcellularLocation>
    <subcellularLocation>
        <location evidence="1">Nucleus speckle</location>
    </subcellularLocation>
</comment>
<evidence type="ECO:0000256" key="2">
    <source>
        <dbReference type="ARBA" id="ARBA00004496"/>
    </source>
</evidence>
<evidence type="ECO:0000256" key="5">
    <source>
        <dbReference type="ARBA" id="ARBA00022737"/>
    </source>
</evidence>
<dbReference type="GO" id="GO:0006281">
    <property type="term" value="P:DNA repair"/>
    <property type="evidence" value="ECO:0007669"/>
    <property type="project" value="UniProtKB-KW"/>
</dbReference>
<feature type="region of interest" description="Disordered" evidence="9">
    <location>
        <begin position="1"/>
        <end position="21"/>
    </location>
</feature>
<dbReference type="Proteomes" id="UP000694920">
    <property type="component" value="Unplaced"/>
</dbReference>
<protein>
    <submittedName>
        <fullName evidence="14">Proteasome activator complex subunit 4B</fullName>
    </submittedName>
</protein>
<dbReference type="GeneID" id="107264485"/>
<evidence type="ECO:0000256" key="4">
    <source>
        <dbReference type="ARBA" id="ARBA00022490"/>
    </source>
</evidence>
<dbReference type="InterPro" id="IPR055455">
    <property type="entry name" value="HEAT_PSME4"/>
</dbReference>
<dbReference type="GO" id="GO:0000502">
    <property type="term" value="C:proteasome complex"/>
    <property type="evidence" value="ECO:0007669"/>
    <property type="project" value="UniProtKB-KW"/>
</dbReference>
<evidence type="ECO:0000256" key="1">
    <source>
        <dbReference type="ARBA" id="ARBA00004324"/>
    </source>
</evidence>
<dbReference type="SUPFAM" id="SSF48371">
    <property type="entry name" value="ARM repeat"/>
    <property type="match status" value="2"/>
</dbReference>